<gene>
    <name evidence="9" type="primary">Contig386.g426</name>
    <name evidence="9" type="ORF">STYLEM_3473</name>
</gene>
<keyword evidence="2" id="KW-0813">Transport</keyword>
<keyword evidence="6 8" id="KW-1133">Transmembrane helix</keyword>
<proteinExistence type="predicted"/>
<evidence type="ECO:0000256" key="3">
    <source>
        <dbReference type="ARBA" id="ARBA00022475"/>
    </source>
</evidence>
<feature type="transmembrane region" description="Helical" evidence="8">
    <location>
        <begin position="212"/>
        <end position="231"/>
    </location>
</feature>
<evidence type="ECO:0000313" key="10">
    <source>
        <dbReference type="Proteomes" id="UP000039865"/>
    </source>
</evidence>
<feature type="transmembrane region" description="Helical" evidence="8">
    <location>
        <begin position="6"/>
        <end position="29"/>
    </location>
</feature>
<comment type="subcellular location">
    <subcellularLocation>
        <location evidence="1">Cell inner membrane</location>
        <topology evidence="1">Multi-pass membrane protein</topology>
    </subcellularLocation>
</comment>
<feature type="transmembrane region" description="Helical" evidence="8">
    <location>
        <begin position="99"/>
        <end position="119"/>
    </location>
</feature>
<sequence length="362" mass="41731">MYYRNYYDFGWSVLGGSLISVATSLNLLYYGRQTNISQNINQFLRLNQDKFSTDYNHRLMSISFISGLIMIPVLIRQVFGRKITFPNDYTLTIFDPDDIVYMINTWGWIIGGLLVGYGASIARGDISKHYMCGVPMLSKSSIMFTALSILSAGYFALHKSSFLLLLNNGIIWNKEISQMIHYASFVCFLFTQVILLFQILNGELRQNQKVLILHQYLYGSLFGLGLALSGMCRPSKVMNFLIWEEDWDPSLMVFLVTIVFLNFLTFMFILKRDSPINEYDFQVEEEIKFYDLRLIVGSVIFGVGWAIAGITPATAIINMFIFAQGFIFVISIFIGQILYEKMHTHVQYNVERNSLHEKLLHY</sequence>
<evidence type="ECO:0000256" key="5">
    <source>
        <dbReference type="ARBA" id="ARBA00022692"/>
    </source>
</evidence>
<feature type="transmembrane region" description="Helical" evidence="8">
    <location>
        <begin position="140"/>
        <end position="157"/>
    </location>
</feature>
<evidence type="ECO:0000256" key="4">
    <source>
        <dbReference type="ARBA" id="ARBA00022519"/>
    </source>
</evidence>
<dbReference type="InterPro" id="IPR046513">
    <property type="entry name" value="DUF6691"/>
</dbReference>
<protein>
    <recommendedName>
        <fullName evidence="11">Sulphur transport domain-containing protein</fullName>
    </recommendedName>
</protein>
<feature type="transmembrane region" description="Helical" evidence="8">
    <location>
        <begin position="179"/>
        <end position="200"/>
    </location>
</feature>
<evidence type="ECO:0000256" key="7">
    <source>
        <dbReference type="ARBA" id="ARBA00023136"/>
    </source>
</evidence>
<dbReference type="PANTHER" id="PTHR30574">
    <property type="entry name" value="INNER MEMBRANE PROTEIN YEDE"/>
    <property type="match status" value="1"/>
</dbReference>
<keyword evidence="10" id="KW-1185">Reference proteome</keyword>
<name>A0A077ZZ54_STYLE</name>
<dbReference type="InterPro" id="IPR007272">
    <property type="entry name" value="Sulf_transp_TsuA/YedE"/>
</dbReference>
<evidence type="ECO:0000256" key="6">
    <source>
        <dbReference type="ARBA" id="ARBA00022989"/>
    </source>
</evidence>
<evidence type="ECO:0008006" key="11">
    <source>
        <dbReference type="Google" id="ProtNLM"/>
    </source>
</evidence>
<feature type="transmembrane region" description="Helical" evidence="8">
    <location>
        <begin position="251"/>
        <end position="270"/>
    </location>
</feature>
<feature type="transmembrane region" description="Helical" evidence="8">
    <location>
        <begin position="59"/>
        <end position="79"/>
    </location>
</feature>
<dbReference type="PANTHER" id="PTHR30574:SF1">
    <property type="entry name" value="SULPHUR TRANSPORT DOMAIN-CONTAINING PROTEIN"/>
    <property type="match status" value="1"/>
</dbReference>
<keyword evidence="3" id="KW-1003">Cell membrane</keyword>
<dbReference type="InParanoid" id="A0A077ZZ54"/>
<keyword evidence="7 8" id="KW-0472">Membrane</keyword>
<evidence type="ECO:0000256" key="8">
    <source>
        <dbReference type="SAM" id="Phobius"/>
    </source>
</evidence>
<organism evidence="9 10">
    <name type="scientific">Stylonychia lemnae</name>
    <name type="common">Ciliate</name>
    <dbReference type="NCBI Taxonomy" id="5949"/>
    <lineage>
        <taxon>Eukaryota</taxon>
        <taxon>Sar</taxon>
        <taxon>Alveolata</taxon>
        <taxon>Ciliophora</taxon>
        <taxon>Intramacronucleata</taxon>
        <taxon>Spirotrichea</taxon>
        <taxon>Stichotrichia</taxon>
        <taxon>Sporadotrichida</taxon>
        <taxon>Oxytrichidae</taxon>
        <taxon>Stylonychinae</taxon>
        <taxon>Stylonychia</taxon>
    </lineage>
</organism>
<dbReference type="GO" id="GO:0005886">
    <property type="term" value="C:plasma membrane"/>
    <property type="evidence" value="ECO:0007669"/>
    <property type="project" value="UniProtKB-SubCell"/>
</dbReference>
<evidence type="ECO:0000256" key="1">
    <source>
        <dbReference type="ARBA" id="ARBA00004429"/>
    </source>
</evidence>
<dbReference type="AlphaFoldDB" id="A0A077ZZ54"/>
<feature type="transmembrane region" description="Helical" evidence="8">
    <location>
        <begin position="316"/>
        <end position="339"/>
    </location>
</feature>
<dbReference type="Proteomes" id="UP000039865">
    <property type="component" value="Unassembled WGS sequence"/>
</dbReference>
<dbReference type="EMBL" id="CCKQ01003375">
    <property type="protein sequence ID" value="CDW74493.1"/>
    <property type="molecule type" value="Genomic_DNA"/>
</dbReference>
<dbReference type="Pfam" id="PF20398">
    <property type="entry name" value="DUF6691"/>
    <property type="match status" value="1"/>
</dbReference>
<evidence type="ECO:0000256" key="2">
    <source>
        <dbReference type="ARBA" id="ARBA00022448"/>
    </source>
</evidence>
<reference evidence="9 10" key="1">
    <citation type="submission" date="2014-06" db="EMBL/GenBank/DDBJ databases">
        <authorList>
            <person name="Swart Estienne"/>
        </authorList>
    </citation>
    <scope>NUCLEOTIDE SEQUENCE [LARGE SCALE GENOMIC DNA]</scope>
    <source>
        <strain evidence="9 10">130c</strain>
    </source>
</reference>
<evidence type="ECO:0000313" key="9">
    <source>
        <dbReference type="EMBL" id="CDW74493.1"/>
    </source>
</evidence>
<keyword evidence="4" id="KW-0997">Cell inner membrane</keyword>
<accession>A0A077ZZ54</accession>
<feature type="transmembrane region" description="Helical" evidence="8">
    <location>
        <begin position="290"/>
        <end position="310"/>
    </location>
</feature>
<keyword evidence="5 8" id="KW-0812">Transmembrane</keyword>